<evidence type="ECO:0000313" key="6">
    <source>
        <dbReference type="Proteomes" id="UP001365846"/>
    </source>
</evidence>
<keyword evidence="6" id="KW-1185">Reference proteome</keyword>
<dbReference type="SUPFAM" id="SSF46689">
    <property type="entry name" value="Homeodomain-like"/>
    <property type="match status" value="1"/>
</dbReference>
<evidence type="ECO:0000259" key="4">
    <source>
        <dbReference type="PROSITE" id="PS01124"/>
    </source>
</evidence>
<dbReference type="SUPFAM" id="SSF51182">
    <property type="entry name" value="RmlC-like cupins"/>
    <property type="match status" value="1"/>
</dbReference>
<keyword evidence="1" id="KW-0805">Transcription regulation</keyword>
<dbReference type="Gene3D" id="1.10.10.60">
    <property type="entry name" value="Homeodomain-like"/>
    <property type="match status" value="1"/>
</dbReference>
<gene>
    <name evidence="5" type="ORF">WKW77_17215</name>
</gene>
<dbReference type="SMART" id="SM00342">
    <property type="entry name" value="HTH_ARAC"/>
    <property type="match status" value="1"/>
</dbReference>
<dbReference type="InterPro" id="IPR018062">
    <property type="entry name" value="HTH_AraC-typ_CS"/>
</dbReference>
<dbReference type="RefSeq" id="WP_340358081.1">
    <property type="nucleotide sequence ID" value="NZ_JBBKZU010000007.1"/>
</dbReference>
<dbReference type="PROSITE" id="PS00041">
    <property type="entry name" value="HTH_ARAC_FAMILY_1"/>
    <property type="match status" value="1"/>
</dbReference>
<evidence type="ECO:0000256" key="2">
    <source>
        <dbReference type="ARBA" id="ARBA00023125"/>
    </source>
</evidence>
<dbReference type="InterPro" id="IPR047264">
    <property type="entry name" value="Cupin_HpaA-like_N"/>
</dbReference>
<keyword evidence="3" id="KW-0804">Transcription</keyword>
<keyword evidence="2" id="KW-0238">DNA-binding</keyword>
<dbReference type="PANTHER" id="PTHR43280">
    <property type="entry name" value="ARAC-FAMILY TRANSCRIPTIONAL REGULATOR"/>
    <property type="match status" value="1"/>
</dbReference>
<dbReference type="EMBL" id="JBBKZU010000007">
    <property type="protein sequence ID" value="MEJ8812830.1"/>
    <property type="molecule type" value="Genomic_DNA"/>
</dbReference>
<dbReference type="InterPro" id="IPR018060">
    <property type="entry name" value="HTH_AraC"/>
</dbReference>
<evidence type="ECO:0000256" key="1">
    <source>
        <dbReference type="ARBA" id="ARBA00023015"/>
    </source>
</evidence>
<dbReference type="Proteomes" id="UP001365846">
    <property type="component" value="Unassembled WGS sequence"/>
</dbReference>
<dbReference type="Pfam" id="PF12833">
    <property type="entry name" value="HTH_18"/>
    <property type="match status" value="1"/>
</dbReference>
<dbReference type="InterPro" id="IPR009057">
    <property type="entry name" value="Homeodomain-like_sf"/>
</dbReference>
<sequence>MYDSNIMRAPGSQAASIRSYSLFGESSHFPDVLHCETIAARSMLHSWELASHRHSRLHQLLLLRTGRGRAWLESGETAMGRHTLVNIPVGDVHAFSFSPGTQGWVLSLPDELLAQQLANEPTLRQALANAIAIPVRPDVATQLISLFSSLWAAYGEHDIPGRSLVLLGLGSAVLGLAGRALAEASTPAGDSASSRVLGRFEALLERKFASPWRVGDYAKALGVTPTHLSRVARNATGSPISRLVDSRRMREARRQLAYTTASVAAIGELLGFEDPAHFSRVFSRTCGCSPRAFRASVTQLT</sequence>
<protein>
    <submittedName>
        <fullName evidence="5">Helix-turn-helix domain-containing protein</fullName>
    </submittedName>
</protein>
<dbReference type="InterPro" id="IPR011051">
    <property type="entry name" value="RmlC_Cupin_sf"/>
</dbReference>
<accession>A0ABU8VGX2</accession>
<organism evidence="5 6">
    <name type="scientific">Variovorax ureilyticus</name>
    <dbReference type="NCBI Taxonomy" id="1836198"/>
    <lineage>
        <taxon>Bacteria</taxon>
        <taxon>Pseudomonadati</taxon>
        <taxon>Pseudomonadota</taxon>
        <taxon>Betaproteobacteria</taxon>
        <taxon>Burkholderiales</taxon>
        <taxon>Comamonadaceae</taxon>
        <taxon>Variovorax</taxon>
    </lineage>
</organism>
<dbReference type="CDD" id="cd06999">
    <property type="entry name" value="cupin_HpaA-like_N"/>
    <property type="match status" value="1"/>
</dbReference>
<comment type="caution">
    <text evidence="5">The sequence shown here is derived from an EMBL/GenBank/DDBJ whole genome shotgun (WGS) entry which is preliminary data.</text>
</comment>
<name>A0ABU8VGX2_9BURK</name>
<evidence type="ECO:0000313" key="5">
    <source>
        <dbReference type="EMBL" id="MEJ8812830.1"/>
    </source>
</evidence>
<proteinExistence type="predicted"/>
<reference evidence="5 6" key="1">
    <citation type="submission" date="2024-03" db="EMBL/GenBank/DDBJ databases">
        <title>Novel species of the genus Variovorax.</title>
        <authorList>
            <person name="Liu Q."/>
            <person name="Xin Y.-H."/>
        </authorList>
    </citation>
    <scope>NUCLEOTIDE SEQUENCE [LARGE SCALE GENOMIC DNA]</scope>
    <source>
        <strain evidence="5 6">KACC 18899</strain>
    </source>
</reference>
<evidence type="ECO:0000256" key="3">
    <source>
        <dbReference type="ARBA" id="ARBA00023163"/>
    </source>
</evidence>
<dbReference type="PROSITE" id="PS01124">
    <property type="entry name" value="HTH_ARAC_FAMILY_2"/>
    <property type="match status" value="1"/>
</dbReference>
<dbReference type="PANTHER" id="PTHR43280:SF32">
    <property type="entry name" value="TRANSCRIPTIONAL REGULATORY PROTEIN"/>
    <property type="match status" value="1"/>
</dbReference>
<feature type="domain" description="HTH araC/xylS-type" evidence="4">
    <location>
        <begin position="198"/>
        <end position="296"/>
    </location>
</feature>